<dbReference type="EMBL" id="AM950280">
    <property type="protein sequence ID" value="CAQ34847.1"/>
    <property type="molecule type" value="Genomic_DNA"/>
</dbReference>
<evidence type="ECO:0000256" key="1">
    <source>
        <dbReference type="SAM" id="MobiDB-lite"/>
    </source>
</evidence>
<feature type="non-terminal residue" evidence="2">
    <location>
        <position position="69"/>
    </location>
</feature>
<reference evidence="2" key="1">
    <citation type="journal article" date="2008" name="Anim. Genet.">
        <title>Characterization and linkage mapping of 15 porcine STS markers to fine-map chromosomal regions associated with hernia inguinalis/scrotalis.</title>
        <authorList>
            <person name="Germerodt M."/>
            <person name="Beuermann C."/>
            <person name="Rohrer G.A."/>
            <person name="Snelling W.M."/>
            <person name="Brenig B."/>
            <person name="Knorr C."/>
        </authorList>
    </citation>
    <scope>NUCLEOTIDE SEQUENCE</scope>
</reference>
<feature type="region of interest" description="Disordered" evidence="1">
    <location>
        <begin position="50"/>
        <end position="69"/>
    </location>
</feature>
<proteinExistence type="predicted"/>
<accession>B1VK42</accession>
<organism evidence="2">
    <name type="scientific">Sus scrofa</name>
    <name type="common">Pig</name>
    <dbReference type="NCBI Taxonomy" id="9823"/>
    <lineage>
        <taxon>Eukaryota</taxon>
        <taxon>Metazoa</taxon>
        <taxon>Chordata</taxon>
        <taxon>Craniata</taxon>
        <taxon>Vertebrata</taxon>
        <taxon>Euteleostomi</taxon>
        <taxon>Mammalia</taxon>
        <taxon>Eutheria</taxon>
        <taxon>Laurasiatheria</taxon>
        <taxon>Artiodactyla</taxon>
        <taxon>Suina</taxon>
        <taxon>Suidae</taxon>
        <taxon>Sus</taxon>
    </lineage>
</organism>
<protein>
    <submittedName>
        <fullName evidence="2">SRY-box containing gene 9</fullName>
    </submittedName>
</protein>
<gene>
    <name evidence="2" type="primary">sox9</name>
</gene>
<sequence>ASFTPRNFSLQEDKRKGATAPCFLLSFFSSSSPIRLSPLGAGSCGLATARLPKSSPLQPSDAPGFPGAA</sequence>
<evidence type="ECO:0000313" key="2">
    <source>
        <dbReference type="EMBL" id="CAQ34847.1"/>
    </source>
</evidence>
<name>B1VK42_PIG</name>
<dbReference type="AlphaFoldDB" id="B1VK42"/>
<feature type="non-terminal residue" evidence="2">
    <location>
        <position position="1"/>
    </location>
</feature>